<dbReference type="Pfam" id="PF13189">
    <property type="entry name" value="Cytidylate_kin2"/>
    <property type="match status" value="1"/>
</dbReference>
<sequence length="363" mass="41254">MEQLTTRCRTLAEKIYTLDENVYKALGSSLGRTLIGSREKVLSLLEHELSLRPQGQLILSDMALIGNMARTLPDGASRKQLLTEYNDIIVELKALEEELAKGDISDQKRVFLNPFATGAKPFSKDDHLVICIGRSYGSGGTEIGFQLADDLHINYYDATIFKDVLERLQAKREATEKHDIAETLHEMRHAHGLKLFTANFNRFHGLPTADALFFNQSQYIEELARKEDFVVMGRSADVILKNAGIPHISIFITAPFESRVKRLMEMHELSFKEAAKLLKREDKAHEHFYHRYTGFKWGSAVHYDLCINSASYGIHESEELIIRVIKARLREDLQALATRHQEFVEKADAKLLARRAEQAADGI</sequence>
<dbReference type="AlphaFoldDB" id="A0AA36Y5F2"/>
<protein>
    <recommendedName>
        <fullName evidence="3">Cytidylate kinase</fullName>
    </recommendedName>
</protein>
<accession>A0AA36Y5F2</accession>
<dbReference type="Gene3D" id="3.40.50.300">
    <property type="entry name" value="P-loop containing nucleotide triphosphate hydrolases"/>
    <property type="match status" value="1"/>
</dbReference>
<gene>
    <name evidence="1" type="ORF">HMPREF9623_00871</name>
</gene>
<dbReference type="Proteomes" id="UP000018466">
    <property type="component" value="Unassembled WGS sequence"/>
</dbReference>
<dbReference type="EMBL" id="AGEL01000006">
    <property type="protein sequence ID" value="EHO17272.1"/>
    <property type="molecule type" value="Genomic_DNA"/>
</dbReference>
<dbReference type="GeneID" id="86940640"/>
<evidence type="ECO:0000313" key="1">
    <source>
        <dbReference type="EMBL" id="EHO17272.1"/>
    </source>
</evidence>
<keyword evidence="2" id="KW-1185">Reference proteome</keyword>
<dbReference type="SUPFAM" id="SSF52540">
    <property type="entry name" value="P-loop containing nucleoside triphosphate hydrolases"/>
    <property type="match status" value="1"/>
</dbReference>
<reference evidence="1 2" key="1">
    <citation type="submission" date="2011-10" db="EMBL/GenBank/DDBJ databases">
        <title>The Genome Sequence of Lachnospiraceae bacterium ACC2.</title>
        <authorList>
            <consortium name="The Broad Institute Genome Sequencing Platform"/>
            <person name="Earl A."/>
            <person name="Ward D."/>
            <person name="Feldgarden M."/>
            <person name="Gevers D."/>
            <person name="Sizova M."/>
            <person name="Hazen A."/>
            <person name="Epstein S."/>
            <person name="Young S.K."/>
            <person name="Zeng Q."/>
            <person name="Gargeya S."/>
            <person name="Fitzgerald M."/>
            <person name="Haas B."/>
            <person name="Abouelleil A."/>
            <person name="Alvarado L."/>
            <person name="Arachchi H.M."/>
            <person name="Berlin A."/>
            <person name="Brown A."/>
            <person name="Chapman S.B."/>
            <person name="Chen Z."/>
            <person name="Dunbar C."/>
            <person name="Freedman E."/>
            <person name="Gearin G."/>
            <person name="Goldberg J."/>
            <person name="Griggs A."/>
            <person name="Gujja S."/>
            <person name="Heiman D."/>
            <person name="Howarth C."/>
            <person name="Larson L."/>
            <person name="Lui A."/>
            <person name="MacDonald P.J.P."/>
            <person name="Montmayeur A."/>
            <person name="Murphy C."/>
            <person name="Neiman D."/>
            <person name="Pearson M."/>
            <person name="Priest M."/>
            <person name="Roberts A."/>
            <person name="Saif S."/>
            <person name="Shea T."/>
            <person name="Shenoy N."/>
            <person name="Sisk P."/>
            <person name="Stolte C."/>
            <person name="Sykes S."/>
            <person name="Wortman J."/>
            <person name="Nusbaum C."/>
            <person name="Birren B."/>
        </authorList>
    </citation>
    <scope>NUCLEOTIDE SEQUENCE [LARGE SCALE GENOMIC DNA]</scope>
    <source>
        <strain evidence="1 2">ACC2</strain>
    </source>
</reference>
<organism evidence="1 2">
    <name type="scientific">Stomatobaculum longum</name>
    <dbReference type="NCBI Taxonomy" id="796942"/>
    <lineage>
        <taxon>Bacteria</taxon>
        <taxon>Bacillati</taxon>
        <taxon>Bacillota</taxon>
        <taxon>Clostridia</taxon>
        <taxon>Lachnospirales</taxon>
        <taxon>Lachnospiraceae</taxon>
        <taxon>Stomatobaculum</taxon>
    </lineage>
</organism>
<evidence type="ECO:0008006" key="3">
    <source>
        <dbReference type="Google" id="ProtNLM"/>
    </source>
</evidence>
<dbReference type="InterPro" id="IPR027417">
    <property type="entry name" value="P-loop_NTPase"/>
</dbReference>
<comment type="caution">
    <text evidence="1">The sequence shown here is derived from an EMBL/GenBank/DDBJ whole genome shotgun (WGS) entry which is preliminary data.</text>
</comment>
<proteinExistence type="predicted"/>
<name>A0AA36Y5F2_9FIRM</name>
<evidence type="ECO:0000313" key="2">
    <source>
        <dbReference type="Proteomes" id="UP000018466"/>
    </source>
</evidence>
<dbReference type="RefSeq" id="WP_009532704.1">
    <property type="nucleotide sequence ID" value="NZ_JH590862.1"/>
</dbReference>